<reference evidence="5 6" key="1">
    <citation type="submission" date="2014-12" db="EMBL/GenBank/DDBJ databases">
        <title>Comparative genomics of the lactic acid bacteria isolated from the honey bee gut.</title>
        <authorList>
            <person name="Ellegaard K.M."/>
            <person name="Tamarit D."/>
            <person name="Javelind E."/>
            <person name="Olofsson T."/>
            <person name="Andersson S.G."/>
            <person name="Vasquez A."/>
        </authorList>
    </citation>
    <scope>NUCLEOTIDE SEQUENCE [LARGE SCALE GENOMIC DNA]</scope>
    <source>
        <strain evidence="5 6">Bin7</strain>
    </source>
</reference>
<dbReference type="SUPFAM" id="SSF51011">
    <property type="entry name" value="Glycosyl hydrolase domain"/>
    <property type="match status" value="1"/>
</dbReference>
<dbReference type="InterPro" id="IPR017853">
    <property type="entry name" value="GH"/>
</dbReference>
<dbReference type="InterPro" id="IPR000322">
    <property type="entry name" value="Glyco_hydro_31_TIM"/>
</dbReference>
<feature type="domain" description="Glycosyl hydrolase family 31 C-terminal" evidence="4">
    <location>
        <begin position="527"/>
        <end position="622"/>
    </location>
</feature>
<comment type="caution">
    <text evidence="5">The sequence shown here is derived from an EMBL/GenBank/DDBJ whole genome shotgun (WGS) entry which is preliminary data.</text>
</comment>
<dbReference type="Gene3D" id="3.20.20.80">
    <property type="entry name" value="Glycosidases"/>
    <property type="match status" value="1"/>
</dbReference>
<evidence type="ECO:0000259" key="3">
    <source>
        <dbReference type="Pfam" id="PF01055"/>
    </source>
</evidence>
<dbReference type="GO" id="GO:0005975">
    <property type="term" value="P:carbohydrate metabolic process"/>
    <property type="evidence" value="ECO:0007669"/>
    <property type="project" value="InterPro"/>
</dbReference>
<dbReference type="CDD" id="cd06595">
    <property type="entry name" value="GH31_u1"/>
    <property type="match status" value="1"/>
</dbReference>
<dbReference type="EMBL" id="JWMF01000007">
    <property type="protein sequence ID" value="KJY50862.1"/>
    <property type="molecule type" value="Genomic_DNA"/>
</dbReference>
<dbReference type="Gene3D" id="2.60.40.1180">
    <property type="entry name" value="Golgi alpha-mannosidase II"/>
    <property type="match status" value="2"/>
</dbReference>
<dbReference type="GO" id="GO:0006491">
    <property type="term" value="P:N-glycan processing"/>
    <property type="evidence" value="ECO:0007669"/>
    <property type="project" value="TreeGrafter"/>
</dbReference>
<evidence type="ECO:0000256" key="1">
    <source>
        <dbReference type="ARBA" id="ARBA00007806"/>
    </source>
</evidence>
<dbReference type="Pfam" id="PF21365">
    <property type="entry name" value="Glyco_hydro_31_3rd"/>
    <property type="match status" value="1"/>
</dbReference>
<dbReference type="AlphaFoldDB" id="A0A0F4KW29"/>
<keyword evidence="2 5" id="KW-0378">Hydrolase</keyword>
<comment type="similarity">
    <text evidence="1 2">Belongs to the glycosyl hydrolase 31 family.</text>
</comment>
<proteinExistence type="inferred from homology"/>
<evidence type="ECO:0000259" key="4">
    <source>
        <dbReference type="Pfam" id="PF21365"/>
    </source>
</evidence>
<feature type="domain" description="Glycoside hydrolase family 31 TIM barrel" evidence="3">
    <location>
        <begin position="216"/>
        <end position="519"/>
    </location>
</feature>
<dbReference type="RefSeq" id="WP_231578905.1">
    <property type="nucleotide sequence ID" value="NZ_KQ033885.1"/>
</dbReference>
<dbReference type="PATRIC" id="fig|1684.5.peg.1661"/>
<protein>
    <submittedName>
        <fullName evidence="5">Glycosyl hydrolase</fullName>
    </submittedName>
</protein>
<dbReference type="InterPro" id="IPR013780">
    <property type="entry name" value="Glyco_hydro_b"/>
</dbReference>
<accession>A0A0F4KW29</accession>
<dbReference type="Proteomes" id="UP000033567">
    <property type="component" value="Unassembled WGS sequence"/>
</dbReference>
<sequence>MRGIDDSYRGFSAFNNKLKPTMNARWTICGDCWRIGILSDSLIRLEWSAKGDFEDQATQTVINRNFTDPDQIHARVIKGDEQLVIDTPALRLEYDYNSFAKEGLSAMVKGVSNQFNTWHFGDDSLHNLRGTARTLDEADGSIELGDGVISRDGWAILDDSSSNLIVRTDQAGGEKDPYGHWITPRENKEIDIYLFAYGHRYREALADFYQLTGPVPLLPRWALGNWWSRFHPYTSAEYLGLMDRFRASRLPFTVAVMDMDWHLTDSVDPKYGSGWTGYTWNRQLIPDPESFLHSLHKRDLRVSLNVHPRDGIRAFEKPYADMARTLGVDADKGDPIMFDLTNIRFLKAYLQMHHQLESQGVDFWWLDWQQGGVTRVPGLDPLWMLNHFHYLDSARFGHWPLILSRYAGPGSHRYPIGFSGDTIVTWNSLKFQPYFTATASNIGFGWWSHDIGGHMKGCRDDELEARWYQLGTFSPINRLHSSASPFEGKEPWEYPQPYRGAMENALRLRQALIPYLYTMNWRAAYEGLPLVQPLYWEDPECEDAYAFPGEYWFGSQILVSPILQPVDAITRMGESLTWLPSGDWFDCMDGRHYQAGDPQGRRLSLWRTIDRVPVLAKAGGIIPLGPAYEAPGGESVSSPDSYSVGRCKPRAETRKELSVGCHPLSGNPEQMVLMVFPGADGCFTLIEDAGRFPVSPDLDKAEREAGAARTAIRLNWSSGGVVTIDAVNGCVEALPSYRHWKVALRGWAPTDCKVRIDRSVRKVPTTYDESTLTVWLDLGRVPVGSKVEILPERAELASNPAMHDAGAVLKRAQISFEVKDQLADMVSRQGVDALAGLDTLQAGFPGGEQGVPSAVPRSVQSALTEILLRS</sequence>
<keyword evidence="2" id="KW-0326">Glycosidase</keyword>
<evidence type="ECO:0000256" key="2">
    <source>
        <dbReference type="RuleBase" id="RU361185"/>
    </source>
</evidence>
<name>A0A0F4KW29_9BIFI</name>
<evidence type="ECO:0000313" key="6">
    <source>
        <dbReference type="Proteomes" id="UP000033567"/>
    </source>
</evidence>
<evidence type="ECO:0000313" key="5">
    <source>
        <dbReference type="EMBL" id="KJY50862.1"/>
    </source>
</evidence>
<dbReference type="InterPro" id="IPR048395">
    <property type="entry name" value="Glyco_hydro_31_C"/>
</dbReference>
<organism evidence="5 6">
    <name type="scientific">Bifidobacterium mellis</name>
    <dbReference type="NCBI Taxonomy" id="1293823"/>
    <lineage>
        <taxon>Bacteria</taxon>
        <taxon>Bacillati</taxon>
        <taxon>Actinomycetota</taxon>
        <taxon>Actinomycetes</taxon>
        <taxon>Bifidobacteriales</taxon>
        <taxon>Bifidobacteriaceae</taxon>
        <taxon>Bifidobacterium</taxon>
    </lineage>
</organism>
<dbReference type="PANTHER" id="PTHR22762:SF89">
    <property type="entry name" value="ALPHA-XYLOSIDASE"/>
    <property type="match status" value="1"/>
</dbReference>
<dbReference type="PANTHER" id="PTHR22762">
    <property type="entry name" value="ALPHA-GLUCOSIDASE"/>
    <property type="match status" value="1"/>
</dbReference>
<dbReference type="SUPFAM" id="SSF51445">
    <property type="entry name" value="(Trans)glycosidases"/>
    <property type="match status" value="1"/>
</dbReference>
<gene>
    <name evidence="5" type="ORF">JF70_15800</name>
</gene>
<dbReference type="GO" id="GO:0090599">
    <property type="term" value="F:alpha-glucosidase activity"/>
    <property type="evidence" value="ECO:0007669"/>
    <property type="project" value="TreeGrafter"/>
</dbReference>
<dbReference type="Pfam" id="PF01055">
    <property type="entry name" value="Glyco_hydro_31_2nd"/>
    <property type="match status" value="1"/>
</dbReference>
<keyword evidence="6" id="KW-1185">Reference proteome</keyword>